<dbReference type="AlphaFoldDB" id="A0A7I8IFK2"/>
<accession>A0A7I8IFK2</accession>
<keyword evidence="1" id="KW-0472">Membrane</keyword>
<evidence type="ECO:0000313" key="3">
    <source>
        <dbReference type="Proteomes" id="UP001189122"/>
    </source>
</evidence>
<dbReference type="EMBL" id="CACRZD030000002">
    <property type="protein sequence ID" value="CAA6655863.1"/>
    <property type="molecule type" value="Genomic_DNA"/>
</dbReference>
<sequence length="155" mass="17653">MPFSIDVTSFPLKFPFSVVLCLFFCSFSPKFSFYAKERDITASYTDSSGTLKTYTIPSKDLSTSWIWESSPNRNREMLDDDMIGGKYSVWRREYENQKPDSTLKLMKDQIIMAKVYASIAHSKGESGLYKSLMKHIKESKSVIGEANSDAELRPG</sequence>
<reference evidence="2 3" key="1">
    <citation type="submission" date="2019-12" db="EMBL/GenBank/DDBJ databases">
        <authorList>
            <person name="Scholz U."/>
            <person name="Mascher M."/>
            <person name="Fiebig A."/>
        </authorList>
    </citation>
    <scope>NUCLEOTIDE SEQUENCE</scope>
</reference>
<organism evidence="2">
    <name type="scientific">Spirodela intermedia</name>
    <name type="common">Intermediate duckweed</name>
    <dbReference type="NCBI Taxonomy" id="51605"/>
    <lineage>
        <taxon>Eukaryota</taxon>
        <taxon>Viridiplantae</taxon>
        <taxon>Streptophyta</taxon>
        <taxon>Embryophyta</taxon>
        <taxon>Tracheophyta</taxon>
        <taxon>Spermatophyta</taxon>
        <taxon>Magnoliopsida</taxon>
        <taxon>Liliopsida</taxon>
        <taxon>Araceae</taxon>
        <taxon>Lemnoideae</taxon>
        <taxon>Spirodela</taxon>
    </lineage>
</organism>
<dbReference type="EMBL" id="LR743589">
    <property type="protein sequence ID" value="CAA2616175.1"/>
    <property type="molecule type" value="Genomic_DNA"/>
</dbReference>
<keyword evidence="1" id="KW-0812">Transmembrane</keyword>
<proteinExistence type="predicted"/>
<evidence type="ECO:0000256" key="1">
    <source>
        <dbReference type="SAM" id="Phobius"/>
    </source>
</evidence>
<dbReference type="Pfam" id="PF25557">
    <property type="entry name" value="GAUT_1"/>
    <property type="match status" value="1"/>
</dbReference>
<gene>
    <name evidence="2" type="ORF">SI7747_02002403</name>
</gene>
<keyword evidence="1" id="KW-1133">Transmembrane helix</keyword>
<feature type="transmembrane region" description="Helical" evidence="1">
    <location>
        <begin position="12"/>
        <end position="29"/>
    </location>
</feature>
<name>A0A7I8IFK2_SPIIN</name>
<keyword evidence="3" id="KW-1185">Reference proteome</keyword>
<evidence type="ECO:0000313" key="2">
    <source>
        <dbReference type="EMBL" id="CAA2616175.1"/>
    </source>
</evidence>
<protein>
    <submittedName>
        <fullName evidence="2">Uncharacterized protein</fullName>
    </submittedName>
</protein>
<dbReference type="Proteomes" id="UP001189122">
    <property type="component" value="Unassembled WGS sequence"/>
</dbReference>